<dbReference type="GO" id="GO:0000139">
    <property type="term" value="C:Golgi membrane"/>
    <property type="evidence" value="ECO:0007669"/>
    <property type="project" value="UniProtKB-SubCell"/>
</dbReference>
<dbReference type="Proteomes" id="UP000054350">
    <property type="component" value="Unassembled WGS sequence"/>
</dbReference>
<feature type="transmembrane region" description="Helical" evidence="11">
    <location>
        <begin position="343"/>
        <end position="364"/>
    </location>
</feature>
<feature type="transmembrane region" description="Helical" evidence="11">
    <location>
        <begin position="147"/>
        <end position="167"/>
    </location>
</feature>
<sequence>MASSTVSTRTTLFPRRTTMTSTSHSAPLLSLASDAVPLQAVAASPATSSACILPELRPHAKHSPPLVPTTLSRPDSPPRPSLDVHVPLVHPAVPSSIHPPSFPKSVAAKIASIFGQRSATAYRPLSGVADADAAAGLPLPARPRRKWKIILAFAAPIIISSVVMYRYRAEIMQQSSRFAEFVRGHTLLGPLLLTMAIFSTMFPPIMGLSTILYLCGYIYGFPGGFAPAYLGALGGACTCFLLAHSYLRGYASRALARYPSARALRHTIDKRGLKLLILIRLAPYPSNMVNVLLATSSSISLRTFALASALTFPKYLLQVYIGSSLSTFSDLVSGTHPPESHTLSLAVVGCSIALGIGLTVWLWFHVQRIVKEDALDMDEEDAEAGHIRMMLMQEGAAAAVMSSIDAARWRHSSASPLTVAS</sequence>
<evidence type="ECO:0000256" key="1">
    <source>
        <dbReference type="ARBA" id="ARBA00002978"/>
    </source>
</evidence>
<comment type="subcellular location">
    <subcellularLocation>
        <location evidence="2">Golgi apparatus membrane</location>
        <topology evidence="2">Multi-pass membrane protein</topology>
    </subcellularLocation>
</comment>
<dbReference type="OrthoDB" id="166803at2759"/>
<dbReference type="STRING" id="578462.A0A0L0SMQ4"/>
<keyword evidence="14" id="KW-1185">Reference proteome</keyword>
<keyword evidence="8" id="KW-0333">Golgi apparatus</keyword>
<protein>
    <recommendedName>
        <fullName evidence="4">Golgi apparatus membrane protein TVP38</fullName>
    </recommendedName>
    <alternativeName>
        <fullName evidence="5">Golgi apparatus membrane protein tvp38</fullName>
    </alternativeName>
</protein>
<evidence type="ECO:0000256" key="6">
    <source>
        <dbReference type="ARBA" id="ARBA00022692"/>
    </source>
</evidence>
<dbReference type="eggNOG" id="KOG3140">
    <property type="taxonomic scope" value="Eukaryota"/>
</dbReference>
<feature type="region of interest" description="Disordered" evidence="10">
    <location>
        <begin position="1"/>
        <end position="24"/>
    </location>
</feature>
<keyword evidence="9 11" id="KW-0472">Membrane</keyword>
<dbReference type="GO" id="GO:0016192">
    <property type="term" value="P:vesicle-mediated transport"/>
    <property type="evidence" value="ECO:0007669"/>
    <property type="project" value="TreeGrafter"/>
</dbReference>
<name>A0A0L0SMQ4_ALLM3</name>
<reference evidence="13 14" key="1">
    <citation type="submission" date="2009-11" db="EMBL/GenBank/DDBJ databases">
        <title>Annotation of Allomyces macrogynus ATCC 38327.</title>
        <authorList>
            <consortium name="The Broad Institute Genome Sequencing Platform"/>
            <person name="Russ C."/>
            <person name="Cuomo C."/>
            <person name="Burger G."/>
            <person name="Gray M.W."/>
            <person name="Holland P.W.H."/>
            <person name="King N."/>
            <person name="Lang F.B.F."/>
            <person name="Roger A.J."/>
            <person name="Ruiz-Trillo I."/>
            <person name="Young S.K."/>
            <person name="Zeng Q."/>
            <person name="Gargeya S."/>
            <person name="Fitzgerald M."/>
            <person name="Haas B."/>
            <person name="Abouelleil A."/>
            <person name="Alvarado L."/>
            <person name="Arachchi H.M."/>
            <person name="Berlin A."/>
            <person name="Chapman S.B."/>
            <person name="Gearin G."/>
            <person name="Goldberg J."/>
            <person name="Griggs A."/>
            <person name="Gujja S."/>
            <person name="Hansen M."/>
            <person name="Heiman D."/>
            <person name="Howarth C."/>
            <person name="Larimer J."/>
            <person name="Lui A."/>
            <person name="MacDonald P.J.P."/>
            <person name="McCowen C."/>
            <person name="Montmayeur A."/>
            <person name="Murphy C."/>
            <person name="Neiman D."/>
            <person name="Pearson M."/>
            <person name="Priest M."/>
            <person name="Roberts A."/>
            <person name="Saif S."/>
            <person name="Shea T."/>
            <person name="Sisk P."/>
            <person name="Stolte C."/>
            <person name="Sykes S."/>
            <person name="Wortman J."/>
            <person name="Nusbaum C."/>
            <person name="Birren B."/>
        </authorList>
    </citation>
    <scope>NUCLEOTIDE SEQUENCE [LARGE SCALE GENOMIC DNA]</scope>
    <source>
        <strain evidence="13 14">ATCC 38327</strain>
    </source>
</reference>
<evidence type="ECO:0000256" key="5">
    <source>
        <dbReference type="ARBA" id="ARBA00020673"/>
    </source>
</evidence>
<evidence type="ECO:0000256" key="9">
    <source>
        <dbReference type="ARBA" id="ARBA00023136"/>
    </source>
</evidence>
<dbReference type="AlphaFoldDB" id="A0A0L0SMQ4"/>
<feature type="transmembrane region" description="Helical" evidence="11">
    <location>
        <begin position="226"/>
        <end position="247"/>
    </location>
</feature>
<organism evidence="13 14">
    <name type="scientific">Allomyces macrogynus (strain ATCC 38327)</name>
    <name type="common">Allomyces javanicus var. macrogynus</name>
    <dbReference type="NCBI Taxonomy" id="578462"/>
    <lineage>
        <taxon>Eukaryota</taxon>
        <taxon>Fungi</taxon>
        <taxon>Fungi incertae sedis</taxon>
        <taxon>Blastocladiomycota</taxon>
        <taxon>Blastocladiomycetes</taxon>
        <taxon>Blastocladiales</taxon>
        <taxon>Blastocladiaceae</taxon>
        <taxon>Allomyces</taxon>
    </lineage>
</organism>
<feature type="region of interest" description="Disordered" evidence="10">
    <location>
        <begin position="58"/>
        <end position="80"/>
    </location>
</feature>
<feature type="transmembrane region" description="Helical" evidence="11">
    <location>
        <begin position="304"/>
        <end position="323"/>
    </location>
</feature>
<proteinExistence type="inferred from homology"/>
<accession>A0A0L0SMQ4</accession>
<comment type="function">
    <text evidence="1">Golgi membrane protein involved in vesicular trafficking and spindle migration.</text>
</comment>
<evidence type="ECO:0000256" key="7">
    <source>
        <dbReference type="ARBA" id="ARBA00022989"/>
    </source>
</evidence>
<dbReference type="GO" id="GO:0000022">
    <property type="term" value="P:mitotic spindle elongation"/>
    <property type="evidence" value="ECO:0007669"/>
    <property type="project" value="TreeGrafter"/>
</dbReference>
<dbReference type="PANTHER" id="PTHR47549:SF1">
    <property type="entry name" value="GOLGI APPARATUS MEMBRANE PROTEIN TVP38"/>
    <property type="match status" value="1"/>
</dbReference>
<keyword evidence="7 11" id="KW-1133">Transmembrane helix</keyword>
<keyword evidence="6 11" id="KW-0812">Transmembrane</keyword>
<dbReference type="EMBL" id="GG745343">
    <property type="protein sequence ID" value="KNE63836.1"/>
    <property type="molecule type" value="Genomic_DNA"/>
</dbReference>
<dbReference type="VEuPathDB" id="FungiDB:AMAG_08905"/>
<evidence type="ECO:0000256" key="8">
    <source>
        <dbReference type="ARBA" id="ARBA00023034"/>
    </source>
</evidence>
<comment type="similarity">
    <text evidence="3">Belongs to the TVP38/TMEM64 family.</text>
</comment>
<evidence type="ECO:0000256" key="2">
    <source>
        <dbReference type="ARBA" id="ARBA00004653"/>
    </source>
</evidence>
<dbReference type="InterPro" id="IPR051076">
    <property type="entry name" value="Golgi_membrane_TVP38/TMEM64"/>
</dbReference>
<reference evidence="14" key="2">
    <citation type="submission" date="2009-11" db="EMBL/GenBank/DDBJ databases">
        <title>The Genome Sequence of Allomyces macrogynus strain ATCC 38327.</title>
        <authorList>
            <consortium name="The Broad Institute Genome Sequencing Platform"/>
            <person name="Russ C."/>
            <person name="Cuomo C."/>
            <person name="Shea T."/>
            <person name="Young S.K."/>
            <person name="Zeng Q."/>
            <person name="Koehrsen M."/>
            <person name="Haas B."/>
            <person name="Borodovsky M."/>
            <person name="Guigo R."/>
            <person name="Alvarado L."/>
            <person name="Berlin A."/>
            <person name="Borenstein D."/>
            <person name="Chen Z."/>
            <person name="Engels R."/>
            <person name="Freedman E."/>
            <person name="Gellesch M."/>
            <person name="Goldberg J."/>
            <person name="Griggs A."/>
            <person name="Gujja S."/>
            <person name="Heiman D."/>
            <person name="Hepburn T."/>
            <person name="Howarth C."/>
            <person name="Jen D."/>
            <person name="Larson L."/>
            <person name="Lewis B."/>
            <person name="Mehta T."/>
            <person name="Park D."/>
            <person name="Pearson M."/>
            <person name="Roberts A."/>
            <person name="Saif S."/>
            <person name="Shenoy N."/>
            <person name="Sisk P."/>
            <person name="Stolte C."/>
            <person name="Sykes S."/>
            <person name="Walk T."/>
            <person name="White J."/>
            <person name="Yandava C."/>
            <person name="Burger G."/>
            <person name="Gray M.W."/>
            <person name="Holland P.W.H."/>
            <person name="King N."/>
            <person name="Lang F.B.F."/>
            <person name="Roger A.J."/>
            <person name="Ruiz-Trillo I."/>
            <person name="Lander E."/>
            <person name="Nusbaum C."/>
        </authorList>
    </citation>
    <scope>NUCLEOTIDE SEQUENCE [LARGE SCALE GENOMIC DNA]</scope>
    <source>
        <strain evidence="14">ATCC 38327</strain>
    </source>
</reference>
<evidence type="ECO:0000256" key="4">
    <source>
        <dbReference type="ARBA" id="ARBA00013533"/>
    </source>
</evidence>
<evidence type="ECO:0000259" key="12">
    <source>
        <dbReference type="Pfam" id="PF09335"/>
    </source>
</evidence>
<evidence type="ECO:0000313" key="13">
    <source>
        <dbReference type="EMBL" id="KNE63836.1"/>
    </source>
</evidence>
<dbReference type="Pfam" id="PF09335">
    <property type="entry name" value="VTT_dom"/>
    <property type="match status" value="1"/>
</dbReference>
<feature type="transmembrane region" description="Helical" evidence="11">
    <location>
        <begin position="187"/>
        <end position="220"/>
    </location>
</feature>
<feature type="domain" description="VTT" evidence="12">
    <location>
        <begin position="209"/>
        <end position="323"/>
    </location>
</feature>
<dbReference type="InterPro" id="IPR032816">
    <property type="entry name" value="VTT_dom"/>
</dbReference>
<gene>
    <name evidence="13" type="ORF">AMAG_08905</name>
</gene>
<dbReference type="PANTHER" id="PTHR47549">
    <property type="entry name" value="GOLGI APPARATUS MEMBRANE PROTEIN TVP38-RELATED"/>
    <property type="match status" value="1"/>
</dbReference>
<evidence type="ECO:0000313" key="14">
    <source>
        <dbReference type="Proteomes" id="UP000054350"/>
    </source>
</evidence>
<evidence type="ECO:0000256" key="10">
    <source>
        <dbReference type="SAM" id="MobiDB-lite"/>
    </source>
</evidence>
<evidence type="ECO:0000256" key="11">
    <source>
        <dbReference type="SAM" id="Phobius"/>
    </source>
</evidence>
<evidence type="ECO:0000256" key="3">
    <source>
        <dbReference type="ARBA" id="ARBA00008640"/>
    </source>
</evidence>